<comment type="caution">
    <text evidence="1">The sequence shown here is derived from an EMBL/GenBank/DDBJ whole genome shotgun (WGS) entry which is preliminary data.</text>
</comment>
<evidence type="ECO:0000313" key="2">
    <source>
        <dbReference type="Proteomes" id="UP000037122"/>
    </source>
</evidence>
<reference evidence="2" key="1">
    <citation type="journal article" date="2015" name="BMC Genomics">
        <title>Draft genome of a commonly misdiagnosed multidrug resistant pathogen Candida auris.</title>
        <authorList>
            <person name="Chatterjee S."/>
            <person name="Alampalli S.V."/>
            <person name="Nageshan R.K."/>
            <person name="Chettiar S.T."/>
            <person name="Joshi S."/>
            <person name="Tatu U.S."/>
        </authorList>
    </citation>
    <scope>NUCLEOTIDE SEQUENCE [LARGE SCALE GENOMIC DNA]</scope>
    <source>
        <strain evidence="2">6684</strain>
    </source>
</reference>
<accession>A0A0L0NXT5</accession>
<dbReference type="AlphaFoldDB" id="A0A0L0NXT5"/>
<protein>
    <submittedName>
        <fullName evidence="1">Uncharacterized protein</fullName>
    </submittedName>
</protein>
<dbReference type="EMBL" id="LGST01000031">
    <property type="protein sequence ID" value="KND98470.1"/>
    <property type="molecule type" value="Genomic_DNA"/>
</dbReference>
<organism evidence="1 2">
    <name type="scientific">Candidozyma auris</name>
    <name type="common">Yeast</name>
    <name type="synonym">Candida auris</name>
    <dbReference type="NCBI Taxonomy" id="498019"/>
    <lineage>
        <taxon>Eukaryota</taxon>
        <taxon>Fungi</taxon>
        <taxon>Dikarya</taxon>
        <taxon>Ascomycota</taxon>
        <taxon>Saccharomycotina</taxon>
        <taxon>Pichiomycetes</taxon>
        <taxon>Metschnikowiaceae</taxon>
        <taxon>Candidozyma</taxon>
    </lineage>
</organism>
<name>A0A0L0NXT5_CANAR</name>
<gene>
    <name evidence="1" type="ORF">QG37_04360</name>
</gene>
<proteinExistence type="predicted"/>
<dbReference type="Proteomes" id="UP000037122">
    <property type="component" value="Unassembled WGS sequence"/>
</dbReference>
<evidence type="ECO:0000313" key="1">
    <source>
        <dbReference type="EMBL" id="KND98470.1"/>
    </source>
</evidence>
<dbReference type="VEuPathDB" id="FungiDB:QG37_04360"/>
<sequence>MMCGRKRVYADVSGNPQVPPLHAGKSSAFSLAAKCDEKNIKLGVRWRLMNVEEE</sequence>